<dbReference type="EMBL" id="JBHTRV010000010">
    <property type="protein sequence ID" value="MFE5981191.1"/>
    <property type="molecule type" value="Genomic_DNA"/>
</dbReference>
<protein>
    <recommendedName>
        <fullName evidence="3">Secreted protein</fullName>
    </recommendedName>
</protein>
<evidence type="ECO:0008006" key="3">
    <source>
        <dbReference type="Google" id="ProtNLM"/>
    </source>
</evidence>
<evidence type="ECO:0000313" key="1">
    <source>
        <dbReference type="EMBL" id="MFE5981191.1"/>
    </source>
</evidence>
<accession>A0ABW6IU88</accession>
<reference evidence="1 2" key="1">
    <citation type="submission" date="2024-09" db="EMBL/GenBank/DDBJ databases">
        <title>The Natural Products Discovery Center: Release of the First 8490 Sequenced Strains for Exploring Actinobacteria Biosynthetic Diversity.</title>
        <authorList>
            <person name="Kalkreuter E."/>
            <person name="Kautsar S.A."/>
            <person name="Yang D."/>
            <person name="Bader C.D."/>
            <person name="Teijaro C.N."/>
            <person name="Fluegel L."/>
            <person name="Davis C.M."/>
            <person name="Simpson J.R."/>
            <person name="Lauterbach L."/>
            <person name="Steele A.D."/>
            <person name="Gui C."/>
            <person name="Meng S."/>
            <person name="Li G."/>
            <person name="Viehrig K."/>
            <person name="Ye F."/>
            <person name="Su P."/>
            <person name="Kiefer A.F."/>
            <person name="Nichols A."/>
            <person name="Cepeda A.J."/>
            <person name="Yan W."/>
            <person name="Fan B."/>
            <person name="Jiang Y."/>
            <person name="Adhikari A."/>
            <person name="Zheng C.-J."/>
            <person name="Schuster L."/>
            <person name="Cowan T.M."/>
            <person name="Smanski M.J."/>
            <person name="Chevrette M.G."/>
            <person name="De Carvalho L.P.S."/>
            <person name="Shen B."/>
        </authorList>
    </citation>
    <scope>NUCLEOTIDE SEQUENCE [LARGE SCALE GENOMIC DNA]</scope>
    <source>
        <strain evidence="1 2">NPDC056472</strain>
    </source>
</reference>
<keyword evidence="2" id="KW-1185">Reference proteome</keyword>
<dbReference type="RefSeq" id="WP_386251486.1">
    <property type="nucleotide sequence ID" value="NZ_JBHTRV010000010.1"/>
</dbReference>
<dbReference type="Proteomes" id="UP001600424">
    <property type="component" value="Unassembled WGS sequence"/>
</dbReference>
<gene>
    <name evidence="1" type="ORF">ACFQ63_15945</name>
</gene>
<organism evidence="1 2">
    <name type="scientific">Streptomyces wedmorensis</name>
    <dbReference type="NCBI Taxonomy" id="43759"/>
    <lineage>
        <taxon>Bacteria</taxon>
        <taxon>Bacillati</taxon>
        <taxon>Actinomycetota</taxon>
        <taxon>Actinomycetes</taxon>
        <taxon>Kitasatosporales</taxon>
        <taxon>Streptomycetaceae</taxon>
        <taxon>Streptomyces</taxon>
    </lineage>
</organism>
<name>A0ABW6IU88_STRWE</name>
<sequence length="361" mass="38201">MEGYAVLSDKETVEGASSVRKNRAFKPTVAALAVVALSGAVVAGVDSFDEQEIAQANVASVPAAELWRTPAVAPQADDPSTWTLPIRAYQVNGNEVNRTLLSAAQAKKAAACLDRFGVAAPFTAPRSWSEAAPTAHPGPKNGMDVRYGDHDLAKVSAYGYGWPDEAQAGARSARSFAADAELSPEVELALYGPGGRTGKVTARTAAAPTVNGKAVPTAGCAGETDQALVGRTRTPGVLDTTEDAITKLERRSWDNMLTDPRTLAVFGKWSSCMKSKGFDYKDPWAANDDPRWVAGGGKSAEAIATAKADVTCRNSFGVSETMHKVETDWQQRLLKENPKVAAEAKGYTQRVMAQVDATLGR</sequence>
<comment type="caution">
    <text evidence="1">The sequence shown here is derived from an EMBL/GenBank/DDBJ whole genome shotgun (WGS) entry which is preliminary data.</text>
</comment>
<evidence type="ECO:0000313" key="2">
    <source>
        <dbReference type="Proteomes" id="UP001600424"/>
    </source>
</evidence>
<proteinExistence type="predicted"/>